<dbReference type="SUPFAM" id="SSF48403">
    <property type="entry name" value="Ankyrin repeat"/>
    <property type="match status" value="1"/>
</dbReference>
<dbReference type="Gene3D" id="1.25.40.20">
    <property type="entry name" value="Ankyrin repeat-containing domain"/>
    <property type="match status" value="1"/>
</dbReference>
<keyword evidence="6" id="KW-1185">Reference proteome</keyword>
<accession>A0A3E2HD27</accession>
<feature type="non-terminal residue" evidence="5">
    <location>
        <position position="1"/>
    </location>
</feature>
<keyword evidence="1" id="KW-0677">Repeat</keyword>
<dbReference type="PROSITE" id="PS50297">
    <property type="entry name" value="ANK_REP_REGION"/>
    <property type="match status" value="3"/>
</dbReference>
<dbReference type="InterPro" id="IPR036770">
    <property type="entry name" value="Ankyrin_rpt-contain_sf"/>
</dbReference>
<dbReference type="InterPro" id="IPR002110">
    <property type="entry name" value="Ankyrin_rpt"/>
</dbReference>
<protein>
    <submittedName>
        <fullName evidence="5">Uncharacterized protein</fullName>
    </submittedName>
</protein>
<feature type="compositionally biased region" description="Polar residues" evidence="4">
    <location>
        <begin position="227"/>
        <end position="243"/>
    </location>
</feature>
<keyword evidence="2 3" id="KW-0040">ANK repeat</keyword>
<proteinExistence type="predicted"/>
<dbReference type="PANTHER" id="PTHR24198">
    <property type="entry name" value="ANKYRIN REPEAT AND PROTEIN KINASE DOMAIN-CONTAINING PROTEIN"/>
    <property type="match status" value="1"/>
</dbReference>
<dbReference type="Pfam" id="PF12796">
    <property type="entry name" value="Ank_2"/>
    <property type="match status" value="1"/>
</dbReference>
<evidence type="ECO:0000256" key="2">
    <source>
        <dbReference type="ARBA" id="ARBA00023043"/>
    </source>
</evidence>
<evidence type="ECO:0000313" key="6">
    <source>
        <dbReference type="Proteomes" id="UP000258309"/>
    </source>
</evidence>
<sequence>MVTAEASTAESTRSCFDQFGLCINKLDGAVKTHIGNRHADFKLWADSVGAVAQGEASLDWRFHDRPSDIFLIKGLLSMLEGFLKACVSATDNEDSVQEHLSKVDSIVQNLVLVGVAIRRSGRKSRLQKADASFHRDRDKYLDLRAHLTSVITSKPTEGPRDIDKDTRSFDYFAKLELDPIQDRLVEANLRRRHRFMEAQRHSDLLKGPTTFDHPQRLKFAAHILASGSAQPTQDDSKGQVSKMTSKKKEPKPGVARTVSDTLTTPGTTASAPETGFKGLQQKGPAGSTVTKITAITAGAQYPKAKASNTDQLSFKCPCCCQAIPVREAEESQFRKHLAYDLCPYTCILDNCPTPYKLFVTEKEWNEHFMNAHPPRWRYHTDDVSDDELTDVLSESVIHVMGITKCPLCDSDGPPDSPELVEHVLEHIHDFSLRSLPWPTDPVLNLNKPVGTFNASLNDVDYIAQWIDETSPEEERLPQLCALDHNPPANTEERSLKESAKNYFTQNDYFLSESSDGRFLSTSELSSDVTDHTRSKVSSPLYFYESQPVSLSTSRAGSDYLEDLYHSRASPSDAVSPTDDLPNDIGALDEVDVGSKDAYRQKQFTWSNIKEESVRVDPLGLILAHDCENPIANLIFVHGLGGSSKETWSYNRDVTNFWLPWLAKEVGFSNTRIFTFGYKPSFAEGTTNLSIFNFAKDLLIQTQMYQNEDKEDSVPIGAHPIIFVAHSTGGLVVKQAYIIGKANNQFANMIISFYETLMTRAGITETMIVEKGSAVLGFPGEISKPLDADHHGLTKFKDREDKNYLAIRNALRSFVQKIRELSIPQSSLPAENEHDTAIKLLLAKDGVDFNLKKNNVRTLLSLAAENGHEAVVKLLLAKDQIDVNFKDNNGRTPLSLAVIRGYKAIVKLLLTKDEVDINSQDKYGQTPFSLAAEYGHVAVVKLLLANDSVDINTKDYNGRTPMSWAIAKKHEAVVKLLVARGAVR</sequence>
<dbReference type="SMART" id="SM00248">
    <property type="entry name" value="ANK"/>
    <property type="match status" value="4"/>
</dbReference>
<evidence type="ECO:0000256" key="3">
    <source>
        <dbReference type="PROSITE-ProRule" id="PRU00023"/>
    </source>
</evidence>
<dbReference type="InterPro" id="IPR029058">
    <property type="entry name" value="AB_hydrolase_fold"/>
</dbReference>
<feature type="non-terminal residue" evidence="5">
    <location>
        <position position="983"/>
    </location>
</feature>
<evidence type="ECO:0000256" key="4">
    <source>
        <dbReference type="SAM" id="MobiDB-lite"/>
    </source>
</evidence>
<dbReference type="STRING" id="5539.A0A3E2HD27"/>
<organism evidence="5 6">
    <name type="scientific">Scytalidium lignicola</name>
    <name type="common">Hyphomycete</name>
    <dbReference type="NCBI Taxonomy" id="5539"/>
    <lineage>
        <taxon>Eukaryota</taxon>
        <taxon>Fungi</taxon>
        <taxon>Dikarya</taxon>
        <taxon>Ascomycota</taxon>
        <taxon>Pezizomycotina</taxon>
        <taxon>Leotiomycetes</taxon>
        <taxon>Leotiomycetes incertae sedis</taxon>
        <taxon>Scytalidium</taxon>
    </lineage>
</organism>
<feature type="compositionally biased region" description="Polar residues" evidence="4">
    <location>
        <begin position="258"/>
        <end position="271"/>
    </location>
</feature>
<gene>
    <name evidence="5" type="ORF">B7463_g5277</name>
</gene>
<feature type="region of interest" description="Disordered" evidence="4">
    <location>
        <begin position="227"/>
        <end position="284"/>
    </location>
</feature>
<dbReference type="PROSITE" id="PS50088">
    <property type="entry name" value="ANK_REPEAT"/>
    <property type="match status" value="3"/>
</dbReference>
<comment type="caution">
    <text evidence="5">The sequence shown here is derived from an EMBL/GenBank/DDBJ whole genome shotgun (WGS) entry which is preliminary data.</text>
</comment>
<evidence type="ECO:0000256" key="1">
    <source>
        <dbReference type="ARBA" id="ARBA00022737"/>
    </source>
</evidence>
<reference evidence="5 6" key="1">
    <citation type="submission" date="2018-05" db="EMBL/GenBank/DDBJ databases">
        <title>Draft genome sequence of Scytalidium lignicola DSM 105466, a ubiquitous saprotrophic fungus.</title>
        <authorList>
            <person name="Buettner E."/>
            <person name="Gebauer A.M."/>
            <person name="Hofrichter M."/>
            <person name="Liers C."/>
            <person name="Kellner H."/>
        </authorList>
    </citation>
    <scope>NUCLEOTIDE SEQUENCE [LARGE SCALE GENOMIC DNA]</scope>
    <source>
        <strain evidence="5 6">DSM 105466</strain>
    </source>
</reference>
<dbReference type="PANTHER" id="PTHR24198:SF165">
    <property type="entry name" value="ANKYRIN REPEAT-CONTAINING PROTEIN-RELATED"/>
    <property type="match status" value="1"/>
</dbReference>
<dbReference type="Gene3D" id="3.40.50.1820">
    <property type="entry name" value="alpha/beta hydrolase"/>
    <property type="match status" value="1"/>
</dbReference>
<evidence type="ECO:0000313" key="5">
    <source>
        <dbReference type="EMBL" id="RFU31053.1"/>
    </source>
</evidence>
<dbReference type="EMBL" id="NCSJ02000085">
    <property type="protein sequence ID" value="RFU31053.1"/>
    <property type="molecule type" value="Genomic_DNA"/>
</dbReference>
<dbReference type="Pfam" id="PF13637">
    <property type="entry name" value="Ank_4"/>
    <property type="match status" value="1"/>
</dbReference>
<feature type="repeat" description="ANK" evidence="3">
    <location>
        <begin position="922"/>
        <end position="955"/>
    </location>
</feature>
<name>A0A3E2HD27_SCYLI</name>
<feature type="repeat" description="ANK" evidence="3">
    <location>
        <begin position="888"/>
        <end position="921"/>
    </location>
</feature>
<dbReference type="SUPFAM" id="SSF53474">
    <property type="entry name" value="alpha/beta-Hydrolases"/>
    <property type="match status" value="1"/>
</dbReference>
<dbReference type="Proteomes" id="UP000258309">
    <property type="component" value="Unassembled WGS sequence"/>
</dbReference>
<feature type="repeat" description="ANK" evidence="3">
    <location>
        <begin position="956"/>
        <end position="983"/>
    </location>
</feature>
<dbReference type="OrthoDB" id="20872at2759"/>
<dbReference type="OMA" id="CENSEGF"/>
<dbReference type="AlphaFoldDB" id="A0A3E2HD27"/>